<dbReference type="Proteomes" id="UP000320055">
    <property type="component" value="Unassembled WGS sequence"/>
</dbReference>
<keyword evidence="1" id="KW-0472">Membrane</keyword>
<name>A0A563VSJ4_9CYAN</name>
<evidence type="ECO:0000256" key="1">
    <source>
        <dbReference type="SAM" id="Phobius"/>
    </source>
</evidence>
<reference evidence="2 3" key="1">
    <citation type="submission" date="2019-01" db="EMBL/GenBank/DDBJ databases">
        <authorList>
            <person name="Brito A."/>
        </authorList>
    </citation>
    <scope>NUCLEOTIDE SEQUENCE [LARGE SCALE GENOMIC DNA]</scope>
    <source>
        <strain evidence="2">1</strain>
    </source>
</reference>
<gene>
    <name evidence="2" type="ORF">H1P_260008</name>
</gene>
<protein>
    <recommendedName>
        <fullName evidence="4">Hydrogenase maturation nickel metallochaperone HypA</fullName>
    </recommendedName>
</protein>
<keyword evidence="3" id="KW-1185">Reference proteome</keyword>
<evidence type="ECO:0000313" key="2">
    <source>
        <dbReference type="EMBL" id="VEP14357.1"/>
    </source>
</evidence>
<dbReference type="OrthoDB" id="486490at2"/>
<evidence type="ECO:0000313" key="3">
    <source>
        <dbReference type="Proteomes" id="UP000320055"/>
    </source>
</evidence>
<feature type="transmembrane region" description="Helical" evidence="1">
    <location>
        <begin position="12"/>
        <end position="30"/>
    </location>
</feature>
<accession>A0A563VSJ4</accession>
<organism evidence="2 3">
    <name type="scientific">Hyella patelloides LEGE 07179</name>
    <dbReference type="NCBI Taxonomy" id="945734"/>
    <lineage>
        <taxon>Bacteria</taxon>
        <taxon>Bacillati</taxon>
        <taxon>Cyanobacteriota</taxon>
        <taxon>Cyanophyceae</taxon>
        <taxon>Pleurocapsales</taxon>
        <taxon>Hyellaceae</taxon>
        <taxon>Hyella</taxon>
    </lineage>
</organism>
<dbReference type="AlphaFoldDB" id="A0A563VSJ4"/>
<dbReference type="EMBL" id="CAACVJ010000179">
    <property type="protein sequence ID" value="VEP14357.1"/>
    <property type="molecule type" value="Genomic_DNA"/>
</dbReference>
<evidence type="ECO:0008006" key="4">
    <source>
        <dbReference type="Google" id="ProtNLM"/>
    </source>
</evidence>
<sequence length="126" mass="14163">MNNRFNKLLQYDFSGLGCWLTIIAIALLTSSVGLGWIINGFFILVALAFIAPILIFWGVQWWLKLNFVQDNCPVCNYEFTGFKNSEFQCPSCSEPLKVTDGHFARITPPGIIDVDAVEVSVQQIDE</sequence>
<keyword evidence="1" id="KW-0812">Transmembrane</keyword>
<proteinExistence type="predicted"/>
<dbReference type="RefSeq" id="WP_144864915.1">
    <property type="nucleotide sequence ID" value="NZ_LR213786.1"/>
</dbReference>
<keyword evidence="1" id="KW-1133">Transmembrane helix</keyword>
<feature type="transmembrane region" description="Helical" evidence="1">
    <location>
        <begin position="36"/>
        <end position="59"/>
    </location>
</feature>